<dbReference type="RefSeq" id="XP_013780461.2">
    <property type="nucleotide sequence ID" value="XM_013925007.2"/>
</dbReference>
<evidence type="ECO:0000313" key="2">
    <source>
        <dbReference type="RefSeq" id="XP_013780461.2"/>
    </source>
</evidence>
<protein>
    <submittedName>
        <fullName evidence="2">Uncharacterized protein LOC106464850</fullName>
    </submittedName>
</protein>
<name>A0ABM1BEP3_LIMPO</name>
<reference evidence="2" key="1">
    <citation type="submission" date="2025-08" db="UniProtKB">
        <authorList>
            <consortium name="RefSeq"/>
        </authorList>
    </citation>
    <scope>IDENTIFICATION</scope>
    <source>
        <tissue evidence="2">Muscle</tissue>
    </source>
</reference>
<dbReference type="Proteomes" id="UP000694941">
    <property type="component" value="Unplaced"/>
</dbReference>
<keyword evidence="1" id="KW-1185">Reference proteome</keyword>
<organism evidence="1 2">
    <name type="scientific">Limulus polyphemus</name>
    <name type="common">Atlantic horseshoe crab</name>
    <dbReference type="NCBI Taxonomy" id="6850"/>
    <lineage>
        <taxon>Eukaryota</taxon>
        <taxon>Metazoa</taxon>
        <taxon>Ecdysozoa</taxon>
        <taxon>Arthropoda</taxon>
        <taxon>Chelicerata</taxon>
        <taxon>Merostomata</taxon>
        <taxon>Xiphosura</taxon>
        <taxon>Limulidae</taxon>
        <taxon>Limulus</taxon>
    </lineage>
</organism>
<dbReference type="GeneID" id="106464850"/>
<gene>
    <name evidence="2" type="primary">LOC106464850</name>
</gene>
<sequence length="110" mass="12637">MMLNIKMNVSSVVQKNSFKTEQVLPCSSSSKHRKFPSTKVKYKNEVINQIDQLICQQTSSVSALRLSALFSQSTTYCTMKSTVNFLTHNESRQVEQLLKDDDNFTINRRI</sequence>
<evidence type="ECO:0000313" key="1">
    <source>
        <dbReference type="Proteomes" id="UP000694941"/>
    </source>
</evidence>
<proteinExistence type="predicted"/>
<accession>A0ABM1BEP3</accession>